<dbReference type="Proteomes" id="UP000824596">
    <property type="component" value="Unassembled WGS sequence"/>
</dbReference>
<keyword evidence="2" id="KW-1185">Reference proteome</keyword>
<evidence type="ECO:0000313" key="1">
    <source>
        <dbReference type="EMBL" id="KAH0961144.1"/>
    </source>
</evidence>
<evidence type="ECO:0000313" key="2">
    <source>
        <dbReference type="Proteomes" id="UP000824596"/>
    </source>
</evidence>
<organism evidence="1 2">
    <name type="scientific">Hirsutella rhossiliensis</name>
    <dbReference type="NCBI Taxonomy" id="111463"/>
    <lineage>
        <taxon>Eukaryota</taxon>
        <taxon>Fungi</taxon>
        <taxon>Dikarya</taxon>
        <taxon>Ascomycota</taxon>
        <taxon>Pezizomycotina</taxon>
        <taxon>Sordariomycetes</taxon>
        <taxon>Hypocreomycetidae</taxon>
        <taxon>Hypocreales</taxon>
        <taxon>Ophiocordycipitaceae</taxon>
        <taxon>Hirsutella</taxon>
    </lineage>
</organism>
<dbReference type="RefSeq" id="XP_044718657.1">
    <property type="nucleotide sequence ID" value="XM_044866768.1"/>
</dbReference>
<dbReference type="PANTHER" id="PTHR47718:SF3">
    <property type="entry name" value="PROTEIN FAR1-RELATED SEQUENCE 5-LIKE"/>
    <property type="match status" value="1"/>
</dbReference>
<dbReference type="EMBL" id="JAIZPD010000009">
    <property type="protein sequence ID" value="KAH0961144.1"/>
    <property type="molecule type" value="Genomic_DNA"/>
</dbReference>
<proteinExistence type="predicted"/>
<dbReference type="PANTHER" id="PTHR47718">
    <property type="entry name" value="OS01G0519700 PROTEIN"/>
    <property type="match status" value="1"/>
</dbReference>
<name>A0A9P8SGI0_9HYPO</name>
<dbReference type="GeneID" id="68357426"/>
<reference evidence="1" key="1">
    <citation type="submission" date="2021-09" db="EMBL/GenBank/DDBJ databases">
        <title>A high-quality genome of the endoparasitic fungus Hirsutella rhossiliensis with a comparison of Hirsutella genomes reveals transposable elements contributing to genome size variation.</title>
        <authorList>
            <person name="Lin R."/>
            <person name="Jiao Y."/>
            <person name="Sun X."/>
            <person name="Ling J."/>
            <person name="Xie B."/>
            <person name="Cheng X."/>
        </authorList>
    </citation>
    <scope>NUCLEOTIDE SEQUENCE</scope>
    <source>
        <strain evidence="1">HR02</strain>
    </source>
</reference>
<comment type="caution">
    <text evidence="1">The sequence shown here is derived from an EMBL/GenBank/DDBJ whole genome shotgun (WGS) entry which is preliminary data.</text>
</comment>
<dbReference type="OrthoDB" id="5151057at2759"/>
<accession>A0A9P8SGI0</accession>
<dbReference type="AlphaFoldDB" id="A0A9P8SGI0"/>
<evidence type="ECO:0008006" key="3">
    <source>
        <dbReference type="Google" id="ProtNLM"/>
    </source>
</evidence>
<protein>
    <recommendedName>
        <fullName evidence="3">FAR1 domain-containing protein</fullName>
    </recommendedName>
</protein>
<gene>
    <name evidence="1" type="ORF">HRG_08297</name>
</gene>
<sequence>MESLLNRTFPSFQAAQAACDTVARTNGYALSVAAKKPNAAEPSYVYLRCSKGRKYVDRGNEAIANRRKSSTQMTACPFRLILKLDRLQISWAVSCPRDSHNHPFIEEMAHAKYKGEVISTHLHEIIQLYNNGLRPVSITAHLRARSQEDPALAGVTAKQINNALARHRRDQLA</sequence>